<dbReference type="InterPro" id="IPR009051">
    <property type="entry name" value="Helical_ferredxn"/>
</dbReference>
<comment type="caution">
    <text evidence="2">The sequence shown here is derived from an EMBL/GenBank/DDBJ whole genome shotgun (WGS) entry which is preliminary data.</text>
</comment>
<dbReference type="PROSITE" id="PS00198">
    <property type="entry name" value="4FE4S_FER_1"/>
    <property type="match status" value="1"/>
</dbReference>
<dbReference type="EMBL" id="AMCI01003724">
    <property type="protein sequence ID" value="EJW99622.1"/>
    <property type="molecule type" value="Genomic_DNA"/>
</dbReference>
<dbReference type="GO" id="GO:0051536">
    <property type="term" value="F:iron-sulfur cluster binding"/>
    <property type="evidence" value="ECO:0007669"/>
    <property type="project" value="InterPro"/>
</dbReference>
<accession>J9GCY8</accession>
<evidence type="ECO:0000259" key="1">
    <source>
        <dbReference type="PROSITE" id="PS51379"/>
    </source>
</evidence>
<dbReference type="PROSITE" id="PS51379">
    <property type="entry name" value="4FE4S_FER_2"/>
    <property type="match status" value="1"/>
</dbReference>
<organism evidence="2">
    <name type="scientific">gut metagenome</name>
    <dbReference type="NCBI Taxonomy" id="749906"/>
    <lineage>
        <taxon>unclassified sequences</taxon>
        <taxon>metagenomes</taxon>
        <taxon>organismal metagenomes</taxon>
    </lineage>
</organism>
<dbReference type="Pfam" id="PF13187">
    <property type="entry name" value="Fer4_9"/>
    <property type="match status" value="1"/>
</dbReference>
<feature type="domain" description="4Fe-4S ferredoxin-type" evidence="1">
    <location>
        <begin position="61"/>
        <end position="84"/>
    </location>
</feature>
<dbReference type="AlphaFoldDB" id="J9GCY8"/>
<gene>
    <name evidence="2" type="ORF">EVA_12272</name>
</gene>
<dbReference type="InterPro" id="IPR017896">
    <property type="entry name" value="4Fe4S_Fe-S-bd"/>
</dbReference>
<dbReference type="Gene3D" id="1.10.1060.10">
    <property type="entry name" value="Alpha-helical ferredoxin"/>
    <property type="match status" value="1"/>
</dbReference>
<name>J9GCY8_9ZZZZ</name>
<protein>
    <submittedName>
        <fullName evidence="2">Oxidoreductase, aldo/keto reductase</fullName>
    </submittedName>
</protein>
<dbReference type="SUPFAM" id="SSF46548">
    <property type="entry name" value="alpha-helical ferredoxin"/>
    <property type="match status" value="1"/>
</dbReference>
<dbReference type="InterPro" id="IPR017900">
    <property type="entry name" value="4Fe4S_Fe_S_CS"/>
</dbReference>
<reference evidence="2" key="1">
    <citation type="journal article" date="2012" name="PLoS ONE">
        <title>Gene sets for utilization of primary and secondary nutrition supplies in the distal gut of endangered iberian lynx.</title>
        <authorList>
            <person name="Alcaide M."/>
            <person name="Messina E."/>
            <person name="Richter M."/>
            <person name="Bargiela R."/>
            <person name="Peplies J."/>
            <person name="Huws S.A."/>
            <person name="Newbold C.J."/>
            <person name="Golyshin P.N."/>
            <person name="Simon M.A."/>
            <person name="Lopez G."/>
            <person name="Yakimov M.M."/>
            <person name="Ferrer M."/>
        </authorList>
    </citation>
    <scope>NUCLEOTIDE SEQUENCE</scope>
</reference>
<proteinExistence type="predicted"/>
<evidence type="ECO:0000313" key="2">
    <source>
        <dbReference type="EMBL" id="EJW99622.1"/>
    </source>
</evidence>
<sequence length="92" mass="9461">MEAMGHSSSIPCTSCHYCTPGCPQSIPIPEIFSAMNDLTATGAVSEARRLYADATAEGGLASSCIACGQCEGVCPQHLPIIDDLVACAEALE</sequence>